<protein>
    <submittedName>
        <fullName evidence="1">Uncharacterized protein</fullName>
    </submittedName>
</protein>
<sequence length="53" mass="5849">MQRSCQPVFIVESSLARTCQRSRLKRAGNSGIAGLPVWRSYGANLELLGGWVQ</sequence>
<dbReference type="EMBL" id="JAIWYP010000001">
    <property type="protein sequence ID" value="KAH3888018.1"/>
    <property type="molecule type" value="Genomic_DNA"/>
</dbReference>
<dbReference type="AlphaFoldDB" id="A0A9D4N1N2"/>
<evidence type="ECO:0000313" key="3">
    <source>
        <dbReference type="Proteomes" id="UP000828390"/>
    </source>
</evidence>
<evidence type="ECO:0000313" key="2">
    <source>
        <dbReference type="EMBL" id="KAH3897559.1"/>
    </source>
</evidence>
<keyword evidence="3" id="KW-1185">Reference proteome</keyword>
<dbReference type="EMBL" id="JAIWYP010000001">
    <property type="protein sequence ID" value="KAH3897559.1"/>
    <property type="molecule type" value="Genomic_DNA"/>
</dbReference>
<evidence type="ECO:0000313" key="1">
    <source>
        <dbReference type="EMBL" id="KAH3888018.1"/>
    </source>
</evidence>
<name>A0A9D4N1N2_DREPO</name>
<accession>A0A9D4N1N2</accession>
<gene>
    <name evidence="1" type="ORF">DPMN_012039</name>
    <name evidence="2" type="ORF">DPMN_021747</name>
</gene>
<organism evidence="1 3">
    <name type="scientific">Dreissena polymorpha</name>
    <name type="common">Zebra mussel</name>
    <name type="synonym">Mytilus polymorpha</name>
    <dbReference type="NCBI Taxonomy" id="45954"/>
    <lineage>
        <taxon>Eukaryota</taxon>
        <taxon>Metazoa</taxon>
        <taxon>Spiralia</taxon>
        <taxon>Lophotrochozoa</taxon>
        <taxon>Mollusca</taxon>
        <taxon>Bivalvia</taxon>
        <taxon>Autobranchia</taxon>
        <taxon>Heteroconchia</taxon>
        <taxon>Euheterodonta</taxon>
        <taxon>Imparidentia</taxon>
        <taxon>Neoheterodontei</taxon>
        <taxon>Myida</taxon>
        <taxon>Dreissenoidea</taxon>
        <taxon>Dreissenidae</taxon>
        <taxon>Dreissena</taxon>
    </lineage>
</organism>
<comment type="caution">
    <text evidence="1">The sequence shown here is derived from an EMBL/GenBank/DDBJ whole genome shotgun (WGS) entry which is preliminary data.</text>
</comment>
<reference evidence="1" key="2">
    <citation type="submission" date="2020-11" db="EMBL/GenBank/DDBJ databases">
        <authorList>
            <person name="McCartney M.A."/>
            <person name="Auch B."/>
            <person name="Kono T."/>
            <person name="Mallez S."/>
            <person name="Becker A."/>
            <person name="Gohl D.M."/>
            <person name="Silverstein K.A.T."/>
            <person name="Koren S."/>
            <person name="Bechman K.B."/>
            <person name="Herman A."/>
            <person name="Abrahante J.E."/>
            <person name="Garbe J."/>
        </authorList>
    </citation>
    <scope>NUCLEOTIDE SEQUENCE</scope>
    <source>
        <strain evidence="1">Duluth1</strain>
        <tissue evidence="1">Whole animal</tissue>
    </source>
</reference>
<reference evidence="1" key="1">
    <citation type="journal article" date="2019" name="bioRxiv">
        <title>The Genome of the Zebra Mussel, Dreissena polymorpha: A Resource for Invasive Species Research.</title>
        <authorList>
            <person name="McCartney M.A."/>
            <person name="Auch B."/>
            <person name="Kono T."/>
            <person name="Mallez S."/>
            <person name="Zhang Y."/>
            <person name="Obille A."/>
            <person name="Becker A."/>
            <person name="Abrahante J.E."/>
            <person name="Garbe J."/>
            <person name="Badalamenti J.P."/>
            <person name="Herman A."/>
            <person name="Mangelson H."/>
            <person name="Liachko I."/>
            <person name="Sullivan S."/>
            <person name="Sone E.D."/>
            <person name="Koren S."/>
            <person name="Silverstein K.A.T."/>
            <person name="Beckman K.B."/>
            <person name="Gohl D.M."/>
        </authorList>
    </citation>
    <scope>NUCLEOTIDE SEQUENCE</scope>
    <source>
        <strain evidence="1">Duluth1</strain>
        <tissue evidence="1">Whole animal</tissue>
    </source>
</reference>
<dbReference type="Proteomes" id="UP000828390">
    <property type="component" value="Unassembled WGS sequence"/>
</dbReference>
<proteinExistence type="predicted"/>